<evidence type="ECO:0000313" key="1">
    <source>
        <dbReference type="EMBL" id="UVD81552.1"/>
    </source>
</evidence>
<dbReference type="EMBL" id="CP102734">
    <property type="protein sequence ID" value="UVD81552.1"/>
    <property type="molecule type" value="Genomic_DNA"/>
</dbReference>
<dbReference type="Proteomes" id="UP001059252">
    <property type="component" value="Chromosome"/>
</dbReference>
<sequence length="122" mass="14663">MGSVGYCFYHDYEFVARPNTCVLNYKNKDLEKLGSFVNHFLAKILTHIFSNDIFGYSYILSYERINHETILLPCLEVSSEDEYIWQENNKYYILALNYISYIYFQGKVNYNQKLVDKYTYKH</sequence>
<proteinExistence type="predicted"/>
<keyword evidence="2" id="KW-1185">Reference proteome</keyword>
<name>A0ABY5RB26_9MOLU</name>
<accession>A0ABY5RB26</accession>
<gene>
    <name evidence="1" type="ORF">NV226_02370</name>
</gene>
<reference evidence="1" key="1">
    <citation type="submission" date="2022-08" db="EMBL/GenBank/DDBJ databases">
        <title>Complete genome of Mycoplasma iguanae type strain 2327.</title>
        <authorList>
            <person name="Spergser J."/>
        </authorList>
    </citation>
    <scope>NUCLEOTIDE SEQUENCE</scope>
    <source>
        <strain evidence="1">2327</strain>
    </source>
</reference>
<organism evidence="1 2">
    <name type="scientific">Mycoplasma iguanae</name>
    <dbReference type="NCBI Taxonomy" id="292461"/>
    <lineage>
        <taxon>Bacteria</taxon>
        <taxon>Bacillati</taxon>
        <taxon>Mycoplasmatota</taxon>
        <taxon>Mollicutes</taxon>
        <taxon>Mycoplasmataceae</taxon>
        <taxon>Mycoplasma</taxon>
    </lineage>
</organism>
<evidence type="ECO:0000313" key="2">
    <source>
        <dbReference type="Proteomes" id="UP001059252"/>
    </source>
</evidence>
<protein>
    <submittedName>
        <fullName evidence="1">Uncharacterized protein</fullName>
    </submittedName>
</protein>